<dbReference type="OrthoDB" id="9800897at2"/>
<evidence type="ECO:0000313" key="8">
    <source>
        <dbReference type="EMBL" id="ARU58365.1"/>
    </source>
</evidence>
<dbReference type="Proteomes" id="UP000196027">
    <property type="component" value="Chromosome"/>
</dbReference>
<dbReference type="SUPFAM" id="SSF52172">
    <property type="entry name" value="CheY-like"/>
    <property type="match status" value="1"/>
</dbReference>
<dbReference type="CDD" id="cd17574">
    <property type="entry name" value="REC_OmpR"/>
    <property type="match status" value="1"/>
</dbReference>
<dbReference type="GO" id="GO:0032993">
    <property type="term" value="C:protein-DNA complex"/>
    <property type="evidence" value="ECO:0007669"/>
    <property type="project" value="TreeGrafter"/>
</dbReference>
<keyword evidence="5" id="KW-0804">Transcription</keyword>
<feature type="domain" description="Response regulatory" evidence="7">
    <location>
        <begin position="3"/>
        <end position="118"/>
    </location>
</feature>
<dbReference type="RefSeq" id="WP_087463152.1">
    <property type="nucleotide sequence ID" value="NZ_CP021425.1"/>
</dbReference>
<keyword evidence="3" id="KW-0805">Transcription regulation</keyword>
<sequence>MKTVLVIEDDKFSQKFIAKALASNYDITLAGNGTDGLKAFQNTRPDIILLDVEMPGLNGYEVCDRIRQDDPNHSVPIVFLSGRSSVRERMLGYEAGGDDYMVKPFEQDELLAKLSVLLKPKSCNLYV</sequence>
<evidence type="ECO:0000256" key="6">
    <source>
        <dbReference type="PROSITE-ProRule" id="PRU00169"/>
    </source>
</evidence>
<evidence type="ECO:0000256" key="2">
    <source>
        <dbReference type="ARBA" id="ARBA00023012"/>
    </source>
</evidence>
<feature type="modified residue" description="4-aspartylphosphate" evidence="6">
    <location>
        <position position="51"/>
    </location>
</feature>
<keyword evidence="4" id="KW-0238">DNA-binding</keyword>
<keyword evidence="1 6" id="KW-0597">Phosphoprotein</keyword>
<dbReference type="GO" id="GO:0006355">
    <property type="term" value="P:regulation of DNA-templated transcription"/>
    <property type="evidence" value="ECO:0007669"/>
    <property type="project" value="TreeGrafter"/>
</dbReference>
<accession>A0A1Y0IFT0</accession>
<organism evidence="8 9">
    <name type="scientific">Oleiphilus messinensis</name>
    <dbReference type="NCBI Taxonomy" id="141451"/>
    <lineage>
        <taxon>Bacteria</taxon>
        <taxon>Pseudomonadati</taxon>
        <taxon>Pseudomonadota</taxon>
        <taxon>Gammaproteobacteria</taxon>
        <taxon>Oceanospirillales</taxon>
        <taxon>Oleiphilaceae</taxon>
        <taxon>Oleiphilus</taxon>
    </lineage>
</organism>
<protein>
    <recommendedName>
        <fullName evidence="7">Response regulatory domain-containing protein</fullName>
    </recommendedName>
</protein>
<gene>
    <name evidence="8" type="ORF">OLMES_4368</name>
</gene>
<reference evidence="8 9" key="1">
    <citation type="submission" date="2017-05" db="EMBL/GenBank/DDBJ databases">
        <title>Genomic insights into alkan degradation activity of Oleiphilus messinensis.</title>
        <authorList>
            <person name="Kozyavkin S.A."/>
            <person name="Slesarev A.I."/>
            <person name="Golyshin P.N."/>
            <person name="Korzhenkov A."/>
            <person name="Golyshina O.N."/>
            <person name="Toshchakov S.V."/>
        </authorList>
    </citation>
    <scope>NUCLEOTIDE SEQUENCE [LARGE SCALE GENOMIC DNA]</scope>
    <source>
        <strain evidence="8 9">ME102</strain>
    </source>
</reference>
<dbReference type="PANTHER" id="PTHR48111:SF1">
    <property type="entry name" value="TWO-COMPONENT RESPONSE REGULATOR ORR33"/>
    <property type="match status" value="1"/>
</dbReference>
<proteinExistence type="predicted"/>
<evidence type="ECO:0000259" key="7">
    <source>
        <dbReference type="PROSITE" id="PS50110"/>
    </source>
</evidence>
<dbReference type="PROSITE" id="PS50110">
    <property type="entry name" value="RESPONSE_REGULATORY"/>
    <property type="match status" value="1"/>
</dbReference>
<dbReference type="InterPro" id="IPR011006">
    <property type="entry name" value="CheY-like_superfamily"/>
</dbReference>
<dbReference type="Pfam" id="PF00072">
    <property type="entry name" value="Response_reg"/>
    <property type="match status" value="1"/>
</dbReference>
<dbReference type="AlphaFoldDB" id="A0A1Y0IFT0"/>
<dbReference type="SMART" id="SM00448">
    <property type="entry name" value="REC"/>
    <property type="match status" value="1"/>
</dbReference>
<evidence type="ECO:0000256" key="3">
    <source>
        <dbReference type="ARBA" id="ARBA00023015"/>
    </source>
</evidence>
<dbReference type="PANTHER" id="PTHR48111">
    <property type="entry name" value="REGULATOR OF RPOS"/>
    <property type="match status" value="1"/>
</dbReference>
<dbReference type="Gene3D" id="3.40.50.2300">
    <property type="match status" value="1"/>
</dbReference>
<dbReference type="GO" id="GO:0000976">
    <property type="term" value="F:transcription cis-regulatory region binding"/>
    <property type="evidence" value="ECO:0007669"/>
    <property type="project" value="TreeGrafter"/>
</dbReference>
<keyword evidence="2" id="KW-0902">Two-component regulatory system</keyword>
<dbReference type="GO" id="GO:0005829">
    <property type="term" value="C:cytosol"/>
    <property type="evidence" value="ECO:0007669"/>
    <property type="project" value="TreeGrafter"/>
</dbReference>
<evidence type="ECO:0000256" key="4">
    <source>
        <dbReference type="ARBA" id="ARBA00023125"/>
    </source>
</evidence>
<dbReference type="EMBL" id="CP021425">
    <property type="protein sequence ID" value="ARU58365.1"/>
    <property type="molecule type" value="Genomic_DNA"/>
</dbReference>
<evidence type="ECO:0000256" key="5">
    <source>
        <dbReference type="ARBA" id="ARBA00023163"/>
    </source>
</evidence>
<dbReference type="KEGG" id="ome:OLMES_4368"/>
<name>A0A1Y0IFT0_9GAMM</name>
<evidence type="ECO:0000313" key="9">
    <source>
        <dbReference type="Proteomes" id="UP000196027"/>
    </source>
</evidence>
<evidence type="ECO:0000256" key="1">
    <source>
        <dbReference type="ARBA" id="ARBA00022553"/>
    </source>
</evidence>
<dbReference type="InterPro" id="IPR039420">
    <property type="entry name" value="WalR-like"/>
</dbReference>
<dbReference type="GO" id="GO:0000156">
    <property type="term" value="F:phosphorelay response regulator activity"/>
    <property type="evidence" value="ECO:0007669"/>
    <property type="project" value="TreeGrafter"/>
</dbReference>
<keyword evidence="9" id="KW-1185">Reference proteome</keyword>
<dbReference type="InterPro" id="IPR001789">
    <property type="entry name" value="Sig_transdc_resp-reg_receiver"/>
</dbReference>